<accession>G3ACE4</accession>
<reference evidence="1" key="2">
    <citation type="submission" date="2011-04" db="EMBL/GenBank/DDBJ databases">
        <authorList>
            <person name="Genoscope - CEA"/>
        </authorList>
    </citation>
    <scope>NUCLEOTIDE SEQUENCE</scope>
    <source>
        <strain evidence="1">R24</strain>
    </source>
</reference>
<name>G3ACE4_9RALS</name>
<organism evidence="1">
    <name type="scientific">Ralstonia syzygii R24</name>
    <dbReference type="NCBI Taxonomy" id="907261"/>
    <lineage>
        <taxon>Bacteria</taxon>
        <taxon>Pseudomonadati</taxon>
        <taxon>Pseudomonadota</taxon>
        <taxon>Betaproteobacteria</taxon>
        <taxon>Burkholderiales</taxon>
        <taxon>Burkholderiaceae</taxon>
        <taxon>Ralstonia</taxon>
        <taxon>Ralstonia solanacearum species complex</taxon>
    </lineage>
</organism>
<dbReference type="EMBL" id="FR854092">
    <property type="protein sequence ID" value="CCA87237.1"/>
    <property type="molecule type" value="Genomic_DNA"/>
</dbReference>
<protein>
    <submittedName>
        <fullName evidence="1">Uncharacterized protein</fullName>
    </submittedName>
</protein>
<evidence type="ECO:0000313" key="1">
    <source>
        <dbReference type="EMBL" id="CCA87237.1"/>
    </source>
</evidence>
<dbReference type="AlphaFoldDB" id="G3ACE4"/>
<reference evidence="1" key="1">
    <citation type="journal article" date="2011" name="PLoS ONE">
        <title>Ralstonia syzygii, the Blood Disease Bacterium and some Asian R. solanacearum strains form a single genomic species despite divergent lifestyles.</title>
        <authorList>
            <person name="Remenant B."/>
            <person name="de Cambiaire J.C."/>
            <person name="Cellier G."/>
            <person name="Jacobs J.M."/>
            <person name="Mangenot S."/>
            <person name="Barbe V."/>
            <person name="Lajus A."/>
            <person name="Vallenet D."/>
            <person name="Medigue C."/>
            <person name="Fegan M."/>
            <person name="Allen C."/>
            <person name="Prior P."/>
        </authorList>
    </citation>
    <scope>NUCLEOTIDE SEQUENCE</scope>
    <source>
        <strain evidence="1">R24</strain>
    </source>
</reference>
<proteinExistence type="predicted"/>
<sequence length="70" mass="8325">MVRWWRADRRPRLFCLGWTRQHTAGMQREVSRGRIRKRAARTVLPVAPDRGPMSDWHLVDIAAARWCVKE</sequence>
<gene>
    <name evidence="1" type="ORF">RALSY_mp30559</name>
</gene>